<dbReference type="AlphaFoldDB" id="A0A5N5U7E2"/>
<accession>A0A5N5U7E2</accession>
<reference evidence="10 11" key="1">
    <citation type="submission" date="2019-10" db="EMBL/GenBank/DDBJ databases">
        <title>Unraveling microbial dark matter from salterns through culturing: the case of the genus Halosegnis.</title>
        <authorList>
            <person name="Duran-Viseras A."/>
            <person name="Andrei A.-S."/>
            <person name="Vera-Gargallo B."/>
            <person name="Ghai R."/>
            <person name="Sanchez-Porro C."/>
            <person name="Ventosa A."/>
        </authorList>
    </citation>
    <scope>NUCLEOTIDE SEQUENCE [LARGE SCALE GENOMIC DNA]</scope>
    <source>
        <strain evidence="8 11">F18-79</strain>
        <strain evidence="9 10">F19-13</strain>
    </source>
</reference>
<feature type="transmembrane region" description="Helical" evidence="7">
    <location>
        <begin position="261"/>
        <end position="278"/>
    </location>
</feature>
<dbReference type="GO" id="GO:0005886">
    <property type="term" value="C:plasma membrane"/>
    <property type="evidence" value="ECO:0007669"/>
    <property type="project" value="UniProtKB-SubCell"/>
</dbReference>
<feature type="transmembrane region" description="Helical" evidence="7">
    <location>
        <begin position="232"/>
        <end position="255"/>
    </location>
</feature>
<dbReference type="NCBIfam" id="TIGR00374">
    <property type="entry name" value="flippase-like domain"/>
    <property type="match status" value="1"/>
</dbReference>
<dbReference type="EMBL" id="QKKZ01000002">
    <property type="protein sequence ID" value="KAB7514566.1"/>
    <property type="molecule type" value="Genomic_DNA"/>
</dbReference>
<keyword evidence="6 7" id="KW-0472">Membrane</keyword>
<evidence type="ECO:0000256" key="5">
    <source>
        <dbReference type="ARBA" id="ARBA00022989"/>
    </source>
</evidence>
<evidence type="ECO:0000313" key="10">
    <source>
        <dbReference type="Proteomes" id="UP000326207"/>
    </source>
</evidence>
<evidence type="ECO:0000256" key="3">
    <source>
        <dbReference type="ARBA" id="ARBA00022475"/>
    </source>
</evidence>
<feature type="transmembrane region" description="Helical" evidence="7">
    <location>
        <begin position="118"/>
        <end position="143"/>
    </location>
</feature>
<feature type="transmembrane region" description="Helical" evidence="7">
    <location>
        <begin position="155"/>
        <end position="177"/>
    </location>
</feature>
<gene>
    <name evidence="8" type="ORF">DM867_05430</name>
    <name evidence="9" type="ORF">DP108_05360</name>
</gene>
<evidence type="ECO:0000256" key="2">
    <source>
        <dbReference type="ARBA" id="ARBA00011061"/>
    </source>
</evidence>
<dbReference type="Proteomes" id="UP000326207">
    <property type="component" value="Unassembled WGS sequence"/>
</dbReference>
<feature type="transmembrane region" description="Helical" evidence="7">
    <location>
        <begin position="318"/>
        <end position="338"/>
    </location>
</feature>
<accession>A0A5N5UL21</accession>
<feature type="transmembrane region" description="Helical" evidence="7">
    <location>
        <begin position="42"/>
        <end position="65"/>
    </location>
</feature>
<keyword evidence="4 7" id="KW-0812">Transmembrane</keyword>
<evidence type="ECO:0000256" key="6">
    <source>
        <dbReference type="ARBA" id="ARBA00023136"/>
    </source>
</evidence>
<comment type="caution">
    <text evidence="8">The sequence shown here is derived from an EMBL/GenBank/DDBJ whole genome shotgun (WGS) entry which is preliminary data.</text>
</comment>
<dbReference type="InterPro" id="IPR022791">
    <property type="entry name" value="L-PG_synthase/AglD"/>
</dbReference>
<evidence type="ECO:0000313" key="9">
    <source>
        <dbReference type="EMBL" id="KAB7519521.1"/>
    </source>
</evidence>
<dbReference type="PANTHER" id="PTHR39087:SF2">
    <property type="entry name" value="UPF0104 MEMBRANE PROTEIN MJ1595"/>
    <property type="match status" value="1"/>
</dbReference>
<dbReference type="Proteomes" id="UP000326865">
    <property type="component" value="Unassembled WGS sequence"/>
</dbReference>
<dbReference type="RefSeq" id="WP_152133838.1">
    <property type="nucleotide sequence ID" value="NZ_QKKZ01000002.1"/>
</dbReference>
<feature type="transmembrane region" description="Helical" evidence="7">
    <location>
        <begin position="7"/>
        <end position="27"/>
    </location>
</feature>
<evidence type="ECO:0000313" key="8">
    <source>
        <dbReference type="EMBL" id="KAB7514566.1"/>
    </source>
</evidence>
<protein>
    <submittedName>
        <fullName evidence="8">Flippase-like domain-containing protein</fullName>
    </submittedName>
</protein>
<sequence length="341" mass="34568">MDIDLRASVVGFALAGVVLAGLLWAVGPMDVADAIRRADPTVLAAVFAVAVCWLSAWGLALWTVLSGLGSSIRAHVAILVFAAATFANNVTPFGQAGGEPVAALFISRSAGTEYETGLAAIASVDSINFVPSIGLASVGIVYFSTQVSFGSRLQFASYAVAALAIAVPVLAVVGWNYRYRVEAAAVRVATPVASLVGRVVPRRSPPTADAIRSRVEGFFHAIERVSGNRRGLALTFGFALLGWLCLATSLWLSLFALGQTVAYPVALVVVPVGAIAGATPLPGGLGGVEAVLITLLVALGVSNGAAAAAVIIHRTATYVLPTVVGGGIAGVLGSDTFAAGS</sequence>
<keyword evidence="5 7" id="KW-1133">Transmembrane helix</keyword>
<feature type="transmembrane region" description="Helical" evidence="7">
    <location>
        <begin position="290"/>
        <end position="312"/>
    </location>
</feature>
<keyword evidence="3" id="KW-1003">Cell membrane</keyword>
<evidence type="ECO:0000256" key="7">
    <source>
        <dbReference type="SAM" id="Phobius"/>
    </source>
</evidence>
<evidence type="ECO:0000313" key="11">
    <source>
        <dbReference type="Proteomes" id="UP000326865"/>
    </source>
</evidence>
<name>A0A5N5U7E2_9EURY</name>
<comment type="subcellular location">
    <subcellularLocation>
        <location evidence="1">Cell membrane</location>
        <topology evidence="1">Multi-pass membrane protein</topology>
    </subcellularLocation>
</comment>
<keyword evidence="11" id="KW-1185">Reference proteome</keyword>
<evidence type="ECO:0000256" key="1">
    <source>
        <dbReference type="ARBA" id="ARBA00004651"/>
    </source>
</evidence>
<proteinExistence type="inferred from homology"/>
<dbReference type="EMBL" id="QMDY01000002">
    <property type="protein sequence ID" value="KAB7519521.1"/>
    <property type="molecule type" value="Genomic_DNA"/>
</dbReference>
<evidence type="ECO:0000256" key="4">
    <source>
        <dbReference type="ARBA" id="ARBA00022692"/>
    </source>
</evidence>
<comment type="similarity">
    <text evidence="2">Belongs to the UPF0104 family.</text>
</comment>
<organism evidence="8 11">
    <name type="scientific">Halosegnis rubeus</name>
    <dbReference type="NCBI Taxonomy" id="2212850"/>
    <lineage>
        <taxon>Archaea</taxon>
        <taxon>Methanobacteriati</taxon>
        <taxon>Methanobacteriota</taxon>
        <taxon>Stenosarchaea group</taxon>
        <taxon>Halobacteria</taxon>
        <taxon>Halobacteriales</taxon>
        <taxon>Natronomonadaceae</taxon>
        <taxon>Halosegnis</taxon>
    </lineage>
</organism>
<dbReference type="Pfam" id="PF03706">
    <property type="entry name" value="LPG_synthase_TM"/>
    <property type="match status" value="1"/>
</dbReference>
<dbReference type="PANTHER" id="PTHR39087">
    <property type="entry name" value="UPF0104 MEMBRANE PROTEIN MJ1595"/>
    <property type="match status" value="1"/>
</dbReference>